<dbReference type="InterPro" id="IPR005829">
    <property type="entry name" value="Sugar_transporter_CS"/>
</dbReference>
<feature type="transmembrane region" description="Helical" evidence="7">
    <location>
        <begin position="550"/>
        <end position="568"/>
    </location>
</feature>
<dbReference type="GO" id="GO:0005886">
    <property type="term" value="C:plasma membrane"/>
    <property type="evidence" value="ECO:0007669"/>
    <property type="project" value="TreeGrafter"/>
</dbReference>
<dbReference type="Pfam" id="PF06609">
    <property type="entry name" value="TRI12"/>
    <property type="match status" value="1"/>
</dbReference>
<gene>
    <name evidence="9" type="ORF">NA57DRAFT_71978</name>
</gene>
<dbReference type="EMBL" id="ML978122">
    <property type="protein sequence ID" value="KAF2102996.1"/>
    <property type="molecule type" value="Genomic_DNA"/>
</dbReference>
<evidence type="ECO:0000256" key="7">
    <source>
        <dbReference type="SAM" id="Phobius"/>
    </source>
</evidence>
<dbReference type="SUPFAM" id="SSF103473">
    <property type="entry name" value="MFS general substrate transporter"/>
    <property type="match status" value="1"/>
</dbReference>
<feature type="compositionally biased region" description="Polar residues" evidence="6">
    <location>
        <begin position="1"/>
        <end position="10"/>
    </location>
</feature>
<feature type="transmembrane region" description="Helical" evidence="7">
    <location>
        <begin position="329"/>
        <end position="351"/>
    </location>
</feature>
<dbReference type="InterPro" id="IPR020846">
    <property type="entry name" value="MFS_dom"/>
</dbReference>
<organism evidence="9 10">
    <name type="scientific">Rhizodiscina lignyota</name>
    <dbReference type="NCBI Taxonomy" id="1504668"/>
    <lineage>
        <taxon>Eukaryota</taxon>
        <taxon>Fungi</taxon>
        <taxon>Dikarya</taxon>
        <taxon>Ascomycota</taxon>
        <taxon>Pezizomycotina</taxon>
        <taxon>Dothideomycetes</taxon>
        <taxon>Pleosporomycetidae</taxon>
        <taxon>Aulographales</taxon>
        <taxon>Rhizodiscinaceae</taxon>
        <taxon>Rhizodiscina</taxon>
    </lineage>
</organism>
<protein>
    <submittedName>
        <fullName evidence="9">Major facilitator superfamily transporter</fullName>
    </submittedName>
</protein>
<keyword evidence="2" id="KW-0813">Transport</keyword>
<dbReference type="AlphaFoldDB" id="A0A9P4IK03"/>
<proteinExistence type="predicted"/>
<evidence type="ECO:0000313" key="9">
    <source>
        <dbReference type="EMBL" id="KAF2102996.1"/>
    </source>
</evidence>
<dbReference type="PROSITE" id="PS00216">
    <property type="entry name" value="SUGAR_TRANSPORT_1"/>
    <property type="match status" value="1"/>
</dbReference>
<evidence type="ECO:0000259" key="8">
    <source>
        <dbReference type="PROSITE" id="PS50850"/>
    </source>
</evidence>
<dbReference type="InterPro" id="IPR053791">
    <property type="entry name" value="MFS_Tri12-like"/>
</dbReference>
<evidence type="ECO:0000256" key="1">
    <source>
        <dbReference type="ARBA" id="ARBA00004141"/>
    </source>
</evidence>
<dbReference type="GO" id="GO:0022857">
    <property type="term" value="F:transmembrane transporter activity"/>
    <property type="evidence" value="ECO:0007669"/>
    <property type="project" value="InterPro"/>
</dbReference>
<dbReference type="Gene3D" id="1.20.1250.20">
    <property type="entry name" value="MFS general substrate transporter like domains"/>
    <property type="match status" value="2"/>
</dbReference>
<feature type="transmembrane region" description="Helical" evidence="7">
    <location>
        <begin position="257"/>
        <end position="277"/>
    </location>
</feature>
<feature type="transmembrane region" description="Helical" evidence="7">
    <location>
        <begin position="395"/>
        <end position="413"/>
    </location>
</feature>
<dbReference type="PROSITE" id="PS50850">
    <property type="entry name" value="MFS"/>
    <property type="match status" value="1"/>
</dbReference>
<feature type="transmembrane region" description="Helical" evidence="7">
    <location>
        <begin position="289"/>
        <end position="308"/>
    </location>
</feature>
<feature type="transmembrane region" description="Helical" evidence="7">
    <location>
        <begin position="150"/>
        <end position="171"/>
    </location>
</feature>
<feature type="transmembrane region" description="Helical" evidence="7">
    <location>
        <begin position="125"/>
        <end position="144"/>
    </location>
</feature>
<evidence type="ECO:0000256" key="3">
    <source>
        <dbReference type="ARBA" id="ARBA00022692"/>
    </source>
</evidence>
<evidence type="ECO:0000256" key="2">
    <source>
        <dbReference type="ARBA" id="ARBA00022448"/>
    </source>
</evidence>
<feature type="transmembrane region" description="Helical" evidence="7">
    <location>
        <begin position="60"/>
        <end position="84"/>
    </location>
</feature>
<sequence>MEVSKSTSEQIEGAPPVGNIDTTFELEDEQKLSNLEDDPHRAALEDNPPEPEKMTFMKTLAIFFLGLAISAPVGCGFLLVTPVLDNIGEAVGNTSLGWIPSGWSTASGVSFCIAGAFSDIFGRKYVIVAGQVFTIVGAIVAGTATTVHSVIAGSTIIGFGAGFVFVTYAAIPEIVPNKYRGAALSWAELCINLPWGVCQTIISVQLAEKATWRWVYYICIIVAGVTMAGTIITYFPPSRPQRDYEKSRLQELFELDWIGMILYTSGLTVFLIGFSWAGTPGYPWKSVSVILPIVLGAVIFILCFVYDWTLAKNPFFPFSLFSKVREFSLLLVGLFVAGMIFFSMASILPQASTYVFGSDGIQLGLTQLPNNFGQLIGGAIIPAFMHKIKHMREQLVVALAIQTIFTAAYAATIPQHKAAWMALQLFGSICFSWATLCCYVAAGVNVPLRELGLATGIIGTFRNSGGSVGIAIFNTIRTGVLNSQLAPRVTKAALENGFPSSSLKELVPAVQEAVLGKPAALRALSGVTPAVESATITAFKGAYAYAFQRVFLSTIPFGVIATVTVIFVKESSQYLTNHTAVHLEREQLRESKKRESGAA</sequence>
<keyword evidence="3 7" id="KW-0812">Transmembrane</keyword>
<evidence type="ECO:0000256" key="4">
    <source>
        <dbReference type="ARBA" id="ARBA00022989"/>
    </source>
</evidence>
<evidence type="ECO:0000256" key="6">
    <source>
        <dbReference type="SAM" id="MobiDB-lite"/>
    </source>
</evidence>
<feature type="transmembrane region" description="Helical" evidence="7">
    <location>
        <begin position="96"/>
        <end position="118"/>
    </location>
</feature>
<feature type="domain" description="Major facilitator superfamily (MFS) profile" evidence="8">
    <location>
        <begin position="54"/>
        <end position="573"/>
    </location>
</feature>
<keyword evidence="5 7" id="KW-0472">Membrane</keyword>
<keyword evidence="4 7" id="KW-1133">Transmembrane helix</keyword>
<comment type="subcellular location">
    <subcellularLocation>
        <location evidence="1">Membrane</location>
        <topology evidence="1">Multi-pass membrane protein</topology>
    </subcellularLocation>
</comment>
<dbReference type="PANTHER" id="PTHR23501">
    <property type="entry name" value="MAJOR FACILITATOR SUPERFAMILY"/>
    <property type="match status" value="1"/>
</dbReference>
<dbReference type="Proteomes" id="UP000799772">
    <property type="component" value="Unassembled WGS sequence"/>
</dbReference>
<dbReference type="OrthoDB" id="4139357at2759"/>
<dbReference type="PANTHER" id="PTHR23501:SF195">
    <property type="entry name" value="PEP5"/>
    <property type="match status" value="1"/>
</dbReference>
<feature type="transmembrane region" description="Helical" evidence="7">
    <location>
        <begin position="419"/>
        <end position="442"/>
    </location>
</feature>
<evidence type="ECO:0000313" key="10">
    <source>
        <dbReference type="Proteomes" id="UP000799772"/>
    </source>
</evidence>
<dbReference type="InterPro" id="IPR010573">
    <property type="entry name" value="MFS_Str1/Tri12-like"/>
</dbReference>
<comment type="caution">
    <text evidence="9">The sequence shown here is derived from an EMBL/GenBank/DDBJ whole genome shotgun (WGS) entry which is preliminary data.</text>
</comment>
<dbReference type="CDD" id="cd06179">
    <property type="entry name" value="MFS_TRI12_like"/>
    <property type="match status" value="1"/>
</dbReference>
<feature type="transmembrane region" description="Helical" evidence="7">
    <location>
        <begin position="214"/>
        <end position="236"/>
    </location>
</feature>
<feature type="region of interest" description="Disordered" evidence="6">
    <location>
        <begin position="1"/>
        <end position="23"/>
    </location>
</feature>
<keyword evidence="10" id="KW-1185">Reference proteome</keyword>
<evidence type="ECO:0000256" key="5">
    <source>
        <dbReference type="ARBA" id="ARBA00023136"/>
    </source>
</evidence>
<name>A0A9P4IK03_9PEZI</name>
<accession>A0A9P4IK03</accession>
<dbReference type="InterPro" id="IPR036259">
    <property type="entry name" value="MFS_trans_sf"/>
</dbReference>
<reference evidence="9" key="1">
    <citation type="journal article" date="2020" name="Stud. Mycol.">
        <title>101 Dothideomycetes genomes: a test case for predicting lifestyles and emergence of pathogens.</title>
        <authorList>
            <person name="Haridas S."/>
            <person name="Albert R."/>
            <person name="Binder M."/>
            <person name="Bloem J."/>
            <person name="Labutti K."/>
            <person name="Salamov A."/>
            <person name="Andreopoulos B."/>
            <person name="Baker S."/>
            <person name="Barry K."/>
            <person name="Bills G."/>
            <person name="Bluhm B."/>
            <person name="Cannon C."/>
            <person name="Castanera R."/>
            <person name="Culley D."/>
            <person name="Daum C."/>
            <person name="Ezra D."/>
            <person name="Gonzalez J."/>
            <person name="Henrissat B."/>
            <person name="Kuo A."/>
            <person name="Liang C."/>
            <person name="Lipzen A."/>
            <person name="Lutzoni F."/>
            <person name="Magnuson J."/>
            <person name="Mondo S."/>
            <person name="Nolan M."/>
            <person name="Ohm R."/>
            <person name="Pangilinan J."/>
            <person name="Park H.-J."/>
            <person name="Ramirez L."/>
            <person name="Alfaro M."/>
            <person name="Sun H."/>
            <person name="Tritt A."/>
            <person name="Yoshinaga Y."/>
            <person name="Zwiers L.-H."/>
            <person name="Turgeon B."/>
            <person name="Goodwin S."/>
            <person name="Spatafora J."/>
            <person name="Crous P."/>
            <person name="Grigoriev I."/>
        </authorList>
    </citation>
    <scope>NUCLEOTIDE SEQUENCE</scope>
    <source>
        <strain evidence="9">CBS 133067</strain>
    </source>
</reference>